<keyword evidence="8 11" id="KW-0238">DNA-binding</keyword>
<accession>A0A6N7IP90</accession>
<dbReference type="RefSeq" id="WP_341473787.1">
    <property type="nucleotide sequence ID" value="NZ_WHYR01000012.1"/>
</dbReference>
<proteinExistence type="inferred from homology"/>
<protein>
    <submittedName>
        <fullName evidence="14">Tyrosine-type recombinase/integrase</fullName>
    </submittedName>
</protein>
<comment type="caution">
    <text evidence="14">The sequence shown here is derived from an EMBL/GenBank/DDBJ whole genome shotgun (WGS) entry which is preliminary data.</text>
</comment>
<keyword evidence="9" id="KW-0233">DNA recombination</keyword>
<dbReference type="InterPro" id="IPR004107">
    <property type="entry name" value="Integrase_SAM-like_N"/>
</dbReference>
<evidence type="ECO:0000256" key="9">
    <source>
        <dbReference type="ARBA" id="ARBA00023172"/>
    </source>
</evidence>
<evidence type="ECO:0000256" key="10">
    <source>
        <dbReference type="ARBA" id="ARBA00023306"/>
    </source>
</evidence>
<dbReference type="PROSITE" id="PS51900">
    <property type="entry name" value="CB"/>
    <property type="match status" value="1"/>
</dbReference>
<comment type="similarity">
    <text evidence="3">Belongs to the 'phage' integrase family.</text>
</comment>
<dbReference type="PROSITE" id="PS51898">
    <property type="entry name" value="TYR_RECOMBINASE"/>
    <property type="match status" value="1"/>
</dbReference>
<dbReference type="Pfam" id="PF02899">
    <property type="entry name" value="Phage_int_SAM_1"/>
    <property type="match status" value="1"/>
</dbReference>
<evidence type="ECO:0000256" key="4">
    <source>
        <dbReference type="ARBA" id="ARBA00022490"/>
    </source>
</evidence>
<dbReference type="InterPro" id="IPR013762">
    <property type="entry name" value="Integrase-like_cat_sf"/>
</dbReference>
<gene>
    <name evidence="14" type="ORF">GFC01_06100</name>
</gene>
<dbReference type="Gene3D" id="1.10.150.130">
    <property type="match status" value="1"/>
</dbReference>
<dbReference type="GO" id="GO:0005737">
    <property type="term" value="C:cytoplasm"/>
    <property type="evidence" value="ECO:0007669"/>
    <property type="project" value="UniProtKB-SubCell"/>
</dbReference>
<evidence type="ECO:0000256" key="7">
    <source>
        <dbReference type="ARBA" id="ARBA00022908"/>
    </source>
</evidence>
<dbReference type="GO" id="GO:0006310">
    <property type="term" value="P:DNA recombination"/>
    <property type="evidence" value="ECO:0007669"/>
    <property type="project" value="UniProtKB-KW"/>
</dbReference>
<evidence type="ECO:0000256" key="6">
    <source>
        <dbReference type="ARBA" id="ARBA00022829"/>
    </source>
</evidence>
<keyword evidence="15" id="KW-1185">Reference proteome</keyword>
<dbReference type="Proteomes" id="UP000441717">
    <property type="component" value="Unassembled WGS sequence"/>
</dbReference>
<evidence type="ECO:0000313" key="15">
    <source>
        <dbReference type="Proteomes" id="UP000441717"/>
    </source>
</evidence>
<evidence type="ECO:0000256" key="3">
    <source>
        <dbReference type="ARBA" id="ARBA00008857"/>
    </source>
</evidence>
<dbReference type="GO" id="GO:0051301">
    <property type="term" value="P:cell division"/>
    <property type="evidence" value="ECO:0007669"/>
    <property type="project" value="UniProtKB-KW"/>
</dbReference>
<evidence type="ECO:0000256" key="5">
    <source>
        <dbReference type="ARBA" id="ARBA00022618"/>
    </source>
</evidence>
<keyword evidence="5" id="KW-0132">Cell division</keyword>
<feature type="domain" description="Tyr recombinase" evidence="12">
    <location>
        <begin position="126"/>
        <end position="300"/>
    </location>
</feature>
<evidence type="ECO:0000259" key="13">
    <source>
        <dbReference type="PROSITE" id="PS51900"/>
    </source>
</evidence>
<organism evidence="14 15">
    <name type="scientific">Desulfofundulus thermobenzoicus</name>
    <dbReference type="NCBI Taxonomy" id="29376"/>
    <lineage>
        <taxon>Bacteria</taxon>
        <taxon>Bacillati</taxon>
        <taxon>Bacillota</taxon>
        <taxon>Clostridia</taxon>
        <taxon>Eubacteriales</taxon>
        <taxon>Peptococcaceae</taxon>
        <taxon>Desulfofundulus</taxon>
    </lineage>
</organism>
<keyword evidence="6" id="KW-0159">Chromosome partition</keyword>
<dbReference type="Pfam" id="PF00589">
    <property type="entry name" value="Phage_integrase"/>
    <property type="match status" value="1"/>
</dbReference>
<dbReference type="GO" id="GO:0015074">
    <property type="term" value="P:DNA integration"/>
    <property type="evidence" value="ECO:0007669"/>
    <property type="project" value="UniProtKB-KW"/>
</dbReference>
<dbReference type="InterPro" id="IPR050090">
    <property type="entry name" value="Tyrosine_recombinase_XerCD"/>
</dbReference>
<dbReference type="SUPFAM" id="SSF56349">
    <property type="entry name" value="DNA breaking-rejoining enzymes"/>
    <property type="match status" value="1"/>
</dbReference>
<feature type="domain" description="Core-binding (CB)" evidence="13">
    <location>
        <begin position="13"/>
        <end position="104"/>
    </location>
</feature>
<name>A0A6N7IP90_9FIRM</name>
<dbReference type="InterPro" id="IPR011010">
    <property type="entry name" value="DNA_brk_join_enz"/>
</dbReference>
<dbReference type="EMBL" id="WHYR01000012">
    <property type="protein sequence ID" value="MQL51842.1"/>
    <property type="molecule type" value="Genomic_DNA"/>
</dbReference>
<dbReference type="GO" id="GO:0007059">
    <property type="term" value="P:chromosome segregation"/>
    <property type="evidence" value="ECO:0007669"/>
    <property type="project" value="UniProtKB-KW"/>
</dbReference>
<dbReference type="AlphaFoldDB" id="A0A6N7IP90"/>
<dbReference type="Gene3D" id="1.10.443.10">
    <property type="entry name" value="Intergrase catalytic core"/>
    <property type="match status" value="1"/>
</dbReference>
<evidence type="ECO:0000259" key="12">
    <source>
        <dbReference type="PROSITE" id="PS51898"/>
    </source>
</evidence>
<dbReference type="InterPro" id="IPR002104">
    <property type="entry name" value="Integrase_catalytic"/>
</dbReference>
<reference evidence="14 15" key="1">
    <citation type="submission" date="2019-10" db="EMBL/GenBank/DDBJ databases">
        <title>Comparative genomics of sulfur disproportionating microorganisms.</title>
        <authorList>
            <person name="Ward L.M."/>
            <person name="Bertran E."/>
            <person name="Johnston D."/>
        </authorList>
    </citation>
    <scope>NUCLEOTIDE SEQUENCE [LARGE SCALE GENOMIC DNA]</scope>
    <source>
        <strain evidence="14 15">DSM 14055</strain>
    </source>
</reference>
<keyword evidence="4" id="KW-0963">Cytoplasm</keyword>
<evidence type="ECO:0000256" key="11">
    <source>
        <dbReference type="PROSITE-ProRule" id="PRU01248"/>
    </source>
</evidence>
<dbReference type="InterPro" id="IPR044068">
    <property type="entry name" value="CB"/>
</dbReference>
<evidence type="ECO:0000256" key="1">
    <source>
        <dbReference type="ARBA" id="ARBA00003283"/>
    </source>
</evidence>
<dbReference type="GO" id="GO:0003677">
    <property type="term" value="F:DNA binding"/>
    <property type="evidence" value="ECO:0007669"/>
    <property type="project" value="UniProtKB-UniRule"/>
</dbReference>
<comment type="function">
    <text evidence="1">Site-specific tyrosine recombinase, which acts by catalyzing the cutting and rejoining of the recombining DNA molecules.</text>
</comment>
<dbReference type="PANTHER" id="PTHR30349">
    <property type="entry name" value="PHAGE INTEGRASE-RELATED"/>
    <property type="match status" value="1"/>
</dbReference>
<keyword evidence="7" id="KW-0229">DNA integration</keyword>
<evidence type="ECO:0000256" key="8">
    <source>
        <dbReference type="ARBA" id="ARBA00023125"/>
    </source>
</evidence>
<keyword evidence="10" id="KW-0131">Cell cycle</keyword>
<evidence type="ECO:0000256" key="2">
    <source>
        <dbReference type="ARBA" id="ARBA00004496"/>
    </source>
</evidence>
<sequence length="305" mass="34440">MARTIYLTKFGSEKLERLLDGFKSHLEATDRKSSIRVYLGDARRFCEWIARKYGSFNAQGVSPLDIIEYRAYLQERGGRKGSGAAPATVNKVLVSLKVFFDWLKKQGEIRDNPAEDIKQVALAAPPSPKWLNRSEQAALIHAVREGGNSRDEAIIGLMLHAGLRVSEVCGLKREDIKISDRSGFVAITGKGNKYREVPLNKTIRKTLARWLEENPRGPLFPNRQGKAITTRSVHKLVAEYAYRAKLKNVTPHTLRHTFCKNLIDMKVPIDQVAMLAGHSSLDITKRYTVPSREDLQEAVDRTAWE</sequence>
<dbReference type="InterPro" id="IPR010998">
    <property type="entry name" value="Integrase_recombinase_N"/>
</dbReference>
<evidence type="ECO:0000313" key="14">
    <source>
        <dbReference type="EMBL" id="MQL51842.1"/>
    </source>
</evidence>
<comment type="subcellular location">
    <subcellularLocation>
        <location evidence="2">Cytoplasm</location>
    </subcellularLocation>
</comment>
<dbReference type="PANTHER" id="PTHR30349:SF77">
    <property type="entry name" value="TYROSINE RECOMBINASE XERC"/>
    <property type="match status" value="1"/>
</dbReference>